<proteinExistence type="predicted"/>
<evidence type="ECO:0000313" key="1">
    <source>
        <dbReference type="EMBL" id="VFQ84591.1"/>
    </source>
</evidence>
<gene>
    <name evidence="1" type="ORF">CCAM_LOCUS26367</name>
</gene>
<keyword evidence="2" id="KW-1185">Reference proteome</keyword>
<dbReference type="Proteomes" id="UP000595140">
    <property type="component" value="Unassembled WGS sequence"/>
</dbReference>
<accession>A0A484M6T6</accession>
<protein>
    <submittedName>
        <fullName evidence="1">Uncharacterized protein</fullName>
    </submittedName>
</protein>
<evidence type="ECO:0000313" key="2">
    <source>
        <dbReference type="Proteomes" id="UP000595140"/>
    </source>
</evidence>
<organism evidence="1 2">
    <name type="scientific">Cuscuta campestris</name>
    <dbReference type="NCBI Taxonomy" id="132261"/>
    <lineage>
        <taxon>Eukaryota</taxon>
        <taxon>Viridiplantae</taxon>
        <taxon>Streptophyta</taxon>
        <taxon>Embryophyta</taxon>
        <taxon>Tracheophyta</taxon>
        <taxon>Spermatophyta</taxon>
        <taxon>Magnoliopsida</taxon>
        <taxon>eudicotyledons</taxon>
        <taxon>Gunneridae</taxon>
        <taxon>Pentapetalae</taxon>
        <taxon>asterids</taxon>
        <taxon>lamiids</taxon>
        <taxon>Solanales</taxon>
        <taxon>Convolvulaceae</taxon>
        <taxon>Cuscuteae</taxon>
        <taxon>Cuscuta</taxon>
        <taxon>Cuscuta subgen. Grammica</taxon>
        <taxon>Cuscuta sect. Cleistogrammica</taxon>
    </lineage>
</organism>
<dbReference type="EMBL" id="OOIL02002807">
    <property type="protein sequence ID" value="VFQ84591.1"/>
    <property type="molecule type" value="Genomic_DNA"/>
</dbReference>
<dbReference type="AlphaFoldDB" id="A0A484M6T6"/>
<name>A0A484M6T6_9ASTE</name>
<reference evidence="1 2" key="1">
    <citation type="submission" date="2018-04" db="EMBL/GenBank/DDBJ databases">
        <authorList>
            <person name="Vogel A."/>
        </authorList>
    </citation>
    <scope>NUCLEOTIDE SEQUENCE [LARGE SCALE GENOMIC DNA]</scope>
</reference>
<sequence length="110" mass="12571">MRKSCENESLLPDLMKVFHGRVVEGGIQHLLLAQLLPHQSSGNWRRKKEIDKYRVTNLLKKMNKLKNWSLKESPLVAQAAADHRRRCRRPDSPVAAIAAAKPLLSEFFSV</sequence>